<evidence type="ECO:0000256" key="5">
    <source>
        <dbReference type="ARBA" id="ARBA00022723"/>
    </source>
</evidence>
<dbReference type="CDD" id="cd13934">
    <property type="entry name" value="RNase_H_Dikarya_like"/>
    <property type="match status" value="1"/>
</dbReference>
<reference evidence="10" key="1">
    <citation type="journal article" date="2023" name="Mol. Phylogenet. Evol.">
        <title>Genome-scale phylogeny and comparative genomics of the fungal order Sordariales.</title>
        <authorList>
            <person name="Hensen N."/>
            <person name="Bonometti L."/>
            <person name="Westerberg I."/>
            <person name="Brannstrom I.O."/>
            <person name="Guillou S."/>
            <person name="Cros-Aarteil S."/>
            <person name="Calhoun S."/>
            <person name="Haridas S."/>
            <person name="Kuo A."/>
            <person name="Mondo S."/>
            <person name="Pangilinan J."/>
            <person name="Riley R."/>
            <person name="LaButti K."/>
            <person name="Andreopoulos B."/>
            <person name="Lipzen A."/>
            <person name="Chen C."/>
            <person name="Yan M."/>
            <person name="Daum C."/>
            <person name="Ng V."/>
            <person name="Clum A."/>
            <person name="Steindorff A."/>
            <person name="Ohm R.A."/>
            <person name="Martin F."/>
            <person name="Silar P."/>
            <person name="Natvig D.O."/>
            <person name="Lalanne C."/>
            <person name="Gautier V."/>
            <person name="Ament-Velasquez S.L."/>
            <person name="Kruys A."/>
            <person name="Hutchinson M.I."/>
            <person name="Powell A.J."/>
            <person name="Barry K."/>
            <person name="Miller A.N."/>
            <person name="Grigoriev I.V."/>
            <person name="Debuchy R."/>
            <person name="Gladieux P."/>
            <person name="Hiltunen Thoren M."/>
            <person name="Johannesson H."/>
        </authorList>
    </citation>
    <scope>NUCLEOTIDE SEQUENCE [LARGE SCALE GENOMIC DNA]</scope>
    <source>
        <strain evidence="10">CBS 340.73</strain>
    </source>
</reference>
<feature type="domain" description="RNase H type-1" evidence="8">
    <location>
        <begin position="72"/>
        <end position="229"/>
    </location>
</feature>
<evidence type="ECO:0000313" key="9">
    <source>
        <dbReference type="EMBL" id="KAK3945758.1"/>
    </source>
</evidence>
<dbReference type="GO" id="GO:0003676">
    <property type="term" value="F:nucleic acid binding"/>
    <property type="evidence" value="ECO:0007669"/>
    <property type="project" value="InterPro"/>
</dbReference>
<gene>
    <name evidence="9" type="ORF">QBC46DRAFT_369891</name>
</gene>
<dbReference type="PANTHER" id="PTHR10642">
    <property type="entry name" value="RIBONUCLEASE H1"/>
    <property type="match status" value="1"/>
</dbReference>
<dbReference type="Gene3D" id="3.30.420.10">
    <property type="entry name" value="Ribonuclease H-like superfamily/Ribonuclease H"/>
    <property type="match status" value="1"/>
</dbReference>
<dbReference type="PANTHER" id="PTHR10642:SF26">
    <property type="entry name" value="RIBONUCLEASE H1"/>
    <property type="match status" value="1"/>
</dbReference>
<dbReference type="PROSITE" id="PS50879">
    <property type="entry name" value="RNASE_H_1"/>
    <property type="match status" value="1"/>
</dbReference>
<dbReference type="InterPro" id="IPR002156">
    <property type="entry name" value="RNaseH_domain"/>
</dbReference>
<evidence type="ECO:0000259" key="8">
    <source>
        <dbReference type="PROSITE" id="PS50879"/>
    </source>
</evidence>
<comment type="caution">
    <text evidence="9">The sequence shown here is derived from an EMBL/GenBank/DDBJ whole genome shotgun (WGS) entry which is preliminary data.</text>
</comment>
<protein>
    <recommendedName>
        <fullName evidence="3">ribonuclease H</fullName>
        <ecNumber evidence="3">3.1.26.4</ecNumber>
    </recommendedName>
</protein>
<keyword evidence="6" id="KW-0255">Endonuclease</keyword>
<keyword evidence="10" id="KW-1185">Reference proteome</keyword>
<sequence>MEHYFGFSDLVRQTGRGTPVDECGEEIERLFDPRLSTEHRRVPESQLIVYNTMKQVSQLQWLDPRATGPVPDDFTLVIRIDGACRGNGTPGARAAWAVYLGPGSRYNAFDLLRPALPQTSSRAEIEALVQALRIVRDITKDDFRLQQVRILSDSEYLVNAMGRWIPEWIEAGGRRANGKPVAHYQVLKEIHEKLDDMTYGDDGGLDFKFWHISREKNREADALANQALNCLD</sequence>
<evidence type="ECO:0000256" key="7">
    <source>
        <dbReference type="ARBA" id="ARBA00022801"/>
    </source>
</evidence>
<evidence type="ECO:0000256" key="3">
    <source>
        <dbReference type="ARBA" id="ARBA00012180"/>
    </source>
</evidence>
<evidence type="ECO:0000256" key="2">
    <source>
        <dbReference type="ARBA" id="ARBA00005300"/>
    </source>
</evidence>
<evidence type="ECO:0000256" key="1">
    <source>
        <dbReference type="ARBA" id="ARBA00000077"/>
    </source>
</evidence>
<dbReference type="InterPro" id="IPR012337">
    <property type="entry name" value="RNaseH-like_sf"/>
</dbReference>
<dbReference type="InterPro" id="IPR036397">
    <property type="entry name" value="RNaseH_sf"/>
</dbReference>
<comment type="catalytic activity">
    <reaction evidence="1">
        <text>Endonucleolytic cleavage to 5'-phosphomonoester.</text>
        <dbReference type="EC" id="3.1.26.4"/>
    </reaction>
</comment>
<keyword evidence="5" id="KW-0479">Metal-binding</keyword>
<dbReference type="AlphaFoldDB" id="A0AAN6NKN1"/>
<keyword evidence="7" id="KW-0378">Hydrolase</keyword>
<dbReference type="InterPro" id="IPR050092">
    <property type="entry name" value="RNase_H"/>
</dbReference>
<evidence type="ECO:0000256" key="4">
    <source>
        <dbReference type="ARBA" id="ARBA00022722"/>
    </source>
</evidence>
<evidence type="ECO:0000256" key="6">
    <source>
        <dbReference type="ARBA" id="ARBA00022759"/>
    </source>
</evidence>
<organism evidence="9 10">
    <name type="scientific">Diplogelasinospora grovesii</name>
    <dbReference type="NCBI Taxonomy" id="303347"/>
    <lineage>
        <taxon>Eukaryota</taxon>
        <taxon>Fungi</taxon>
        <taxon>Dikarya</taxon>
        <taxon>Ascomycota</taxon>
        <taxon>Pezizomycotina</taxon>
        <taxon>Sordariomycetes</taxon>
        <taxon>Sordariomycetidae</taxon>
        <taxon>Sordariales</taxon>
        <taxon>Diplogelasinosporaceae</taxon>
        <taxon>Diplogelasinospora</taxon>
    </lineage>
</organism>
<dbReference type="GO" id="GO:0004523">
    <property type="term" value="F:RNA-DNA hybrid ribonuclease activity"/>
    <property type="evidence" value="ECO:0007669"/>
    <property type="project" value="UniProtKB-EC"/>
</dbReference>
<keyword evidence="4" id="KW-0540">Nuclease</keyword>
<dbReference type="Pfam" id="PF00075">
    <property type="entry name" value="RNase_H"/>
    <property type="match status" value="1"/>
</dbReference>
<dbReference type="SUPFAM" id="SSF53098">
    <property type="entry name" value="Ribonuclease H-like"/>
    <property type="match status" value="1"/>
</dbReference>
<dbReference type="GO" id="GO:0043137">
    <property type="term" value="P:DNA replication, removal of RNA primer"/>
    <property type="evidence" value="ECO:0007669"/>
    <property type="project" value="TreeGrafter"/>
</dbReference>
<dbReference type="EMBL" id="MU853753">
    <property type="protein sequence ID" value="KAK3945758.1"/>
    <property type="molecule type" value="Genomic_DNA"/>
</dbReference>
<comment type="similarity">
    <text evidence="2">Belongs to the RNase H family.</text>
</comment>
<name>A0AAN6NKN1_9PEZI</name>
<dbReference type="EC" id="3.1.26.4" evidence="3"/>
<evidence type="ECO:0000313" key="10">
    <source>
        <dbReference type="Proteomes" id="UP001303473"/>
    </source>
</evidence>
<dbReference type="Proteomes" id="UP001303473">
    <property type="component" value="Unassembled WGS sequence"/>
</dbReference>
<dbReference type="GO" id="GO:0046872">
    <property type="term" value="F:metal ion binding"/>
    <property type="evidence" value="ECO:0007669"/>
    <property type="project" value="UniProtKB-KW"/>
</dbReference>
<accession>A0AAN6NKN1</accession>
<proteinExistence type="inferred from homology"/>